<evidence type="ECO:0000256" key="6">
    <source>
        <dbReference type="SAM" id="MobiDB-lite"/>
    </source>
</evidence>
<evidence type="ECO:0000256" key="2">
    <source>
        <dbReference type="ARBA" id="ARBA00022448"/>
    </source>
</evidence>
<dbReference type="InterPro" id="IPR011701">
    <property type="entry name" value="MFS"/>
</dbReference>
<feature type="transmembrane region" description="Helical" evidence="7">
    <location>
        <begin position="435"/>
        <end position="452"/>
    </location>
</feature>
<keyword evidence="5 7" id="KW-0472">Membrane</keyword>
<dbReference type="GO" id="GO:0022857">
    <property type="term" value="F:transmembrane transporter activity"/>
    <property type="evidence" value="ECO:0007669"/>
    <property type="project" value="InterPro"/>
</dbReference>
<evidence type="ECO:0000256" key="3">
    <source>
        <dbReference type="ARBA" id="ARBA00022692"/>
    </source>
</evidence>
<dbReference type="GO" id="GO:0016020">
    <property type="term" value="C:membrane"/>
    <property type="evidence" value="ECO:0007669"/>
    <property type="project" value="UniProtKB-SubCell"/>
</dbReference>
<feature type="transmembrane region" description="Helical" evidence="7">
    <location>
        <begin position="273"/>
        <end position="295"/>
    </location>
</feature>
<name>A0A5B8MRZ5_9CHLO</name>
<sequence length="501" mass="54409">MKRVDSDNGKIKWKALSSRVLGESEERKPTKVGLKLARRFGNRYAYAIILIGTLTKALTSVGQTAFLGGVLDYIEADLGVKRSTTSVLYSSATLLSASTIPGLGWAMDRLGLRWAGMLNATLMGLVCIVLGSVVSEPVLLTVFFYLLRFLGQGGMQLIGTNLISNWWIQKRGLMQGISGAGVSLTKTGLLPVLARVSCENIGWRLTFAAIGTFVLVFFVPLCSVFFLETPEMYSLRADAARGASGDDDAADRPSKERELEGKTLREALRTLDFYAVTLGCSVWTFNATGVFFHLISIIRRDLHADTKVMDSVVPTVYLTCAITSSVMNLVIGYLFDRVNPKWIISAALVLQGSSIFLFSVNRSVPVTILSAFVFGVSSGSMNNLYGIVHAYLFGRKHLGKISGLGYSSMVVGSALGPLPLGLVQSNNLKQQAAAMYVHCALSIVGAFFALICKMKPLVPRNKAGKGTATPPREDVEMQHLLKEIEEEADDSGDDDGEWEEE</sequence>
<organism evidence="9 10">
    <name type="scientific">Chloropicon primus</name>
    <dbReference type="NCBI Taxonomy" id="1764295"/>
    <lineage>
        <taxon>Eukaryota</taxon>
        <taxon>Viridiplantae</taxon>
        <taxon>Chlorophyta</taxon>
        <taxon>Chloropicophyceae</taxon>
        <taxon>Chloropicales</taxon>
        <taxon>Chloropicaceae</taxon>
        <taxon>Chloropicon</taxon>
    </lineage>
</organism>
<evidence type="ECO:0000256" key="4">
    <source>
        <dbReference type="ARBA" id="ARBA00022989"/>
    </source>
</evidence>
<feature type="transmembrane region" description="Helical" evidence="7">
    <location>
        <begin position="404"/>
        <end position="423"/>
    </location>
</feature>
<comment type="subcellular location">
    <subcellularLocation>
        <location evidence="1">Membrane</location>
        <topology evidence="1">Multi-pass membrane protein</topology>
    </subcellularLocation>
</comment>
<dbReference type="Pfam" id="PF07690">
    <property type="entry name" value="MFS_1"/>
    <property type="match status" value="1"/>
</dbReference>
<feature type="compositionally biased region" description="Basic and acidic residues" evidence="6">
    <location>
        <begin position="471"/>
        <end position="483"/>
    </location>
</feature>
<feature type="transmembrane region" description="Helical" evidence="7">
    <location>
        <begin position="87"/>
        <end position="106"/>
    </location>
</feature>
<evidence type="ECO:0000256" key="5">
    <source>
        <dbReference type="ARBA" id="ARBA00023136"/>
    </source>
</evidence>
<feature type="transmembrane region" description="Helical" evidence="7">
    <location>
        <begin position="118"/>
        <end position="147"/>
    </location>
</feature>
<dbReference type="AlphaFoldDB" id="A0A5B8MRZ5"/>
<keyword evidence="10" id="KW-1185">Reference proteome</keyword>
<feature type="transmembrane region" description="Helical" evidence="7">
    <location>
        <begin position="315"/>
        <end position="335"/>
    </location>
</feature>
<dbReference type="EMBL" id="CP031040">
    <property type="protein sequence ID" value="QDZ22425.1"/>
    <property type="molecule type" value="Genomic_DNA"/>
</dbReference>
<proteinExistence type="predicted"/>
<keyword evidence="4 7" id="KW-1133">Transmembrane helix</keyword>
<feature type="transmembrane region" description="Helical" evidence="7">
    <location>
        <begin position="342"/>
        <end position="360"/>
    </location>
</feature>
<feature type="transmembrane region" description="Helical" evidence="7">
    <location>
        <begin position="201"/>
        <end position="227"/>
    </location>
</feature>
<protein>
    <submittedName>
        <fullName evidence="9">MFS transporter</fullName>
    </submittedName>
</protein>
<dbReference type="PROSITE" id="PS50850">
    <property type="entry name" value="MFS"/>
    <property type="match status" value="1"/>
</dbReference>
<dbReference type="Gene3D" id="1.20.1250.20">
    <property type="entry name" value="MFS general substrate transporter like domains"/>
    <property type="match status" value="1"/>
</dbReference>
<reference evidence="9 10" key="1">
    <citation type="submission" date="2018-07" db="EMBL/GenBank/DDBJ databases">
        <title>The complete nuclear genome of the prasinophyte Chloropicon primus (CCMP1205).</title>
        <authorList>
            <person name="Pombert J.-F."/>
            <person name="Otis C."/>
            <person name="Turmel M."/>
            <person name="Lemieux C."/>
        </authorList>
    </citation>
    <scope>NUCLEOTIDE SEQUENCE [LARGE SCALE GENOMIC DNA]</scope>
    <source>
        <strain evidence="9 10">CCMP1205</strain>
    </source>
</reference>
<dbReference type="InterPro" id="IPR020846">
    <property type="entry name" value="MFS_dom"/>
</dbReference>
<feature type="transmembrane region" description="Helical" evidence="7">
    <location>
        <begin position="44"/>
        <end position="67"/>
    </location>
</feature>
<evidence type="ECO:0000313" key="9">
    <source>
        <dbReference type="EMBL" id="QDZ22425.1"/>
    </source>
</evidence>
<evidence type="ECO:0000256" key="7">
    <source>
        <dbReference type="SAM" id="Phobius"/>
    </source>
</evidence>
<evidence type="ECO:0000313" key="10">
    <source>
        <dbReference type="Proteomes" id="UP000316726"/>
    </source>
</evidence>
<dbReference type="InterPro" id="IPR052983">
    <property type="entry name" value="MFS_Riboflavin_Transporter"/>
</dbReference>
<feature type="domain" description="Major facilitator superfamily (MFS) profile" evidence="8">
    <location>
        <begin position="48"/>
        <end position="457"/>
    </location>
</feature>
<dbReference type="PANTHER" id="PTHR43385:SF1">
    <property type="entry name" value="RIBOFLAVIN TRANSPORTER RIBJ"/>
    <property type="match status" value="1"/>
</dbReference>
<feature type="region of interest" description="Disordered" evidence="6">
    <location>
        <begin position="462"/>
        <end position="501"/>
    </location>
</feature>
<keyword evidence="2" id="KW-0813">Transport</keyword>
<feature type="compositionally biased region" description="Acidic residues" evidence="6">
    <location>
        <begin position="484"/>
        <end position="501"/>
    </location>
</feature>
<dbReference type="InterPro" id="IPR036259">
    <property type="entry name" value="MFS_trans_sf"/>
</dbReference>
<accession>A0A5B8MRZ5</accession>
<feature type="transmembrane region" description="Helical" evidence="7">
    <location>
        <begin position="366"/>
        <end position="392"/>
    </location>
</feature>
<keyword evidence="3 7" id="KW-0812">Transmembrane</keyword>
<dbReference type="SUPFAM" id="SSF103473">
    <property type="entry name" value="MFS general substrate transporter"/>
    <property type="match status" value="1"/>
</dbReference>
<dbReference type="Proteomes" id="UP000316726">
    <property type="component" value="Chromosome 7"/>
</dbReference>
<evidence type="ECO:0000259" key="8">
    <source>
        <dbReference type="PROSITE" id="PS50850"/>
    </source>
</evidence>
<dbReference type="PANTHER" id="PTHR43385">
    <property type="entry name" value="RIBOFLAVIN TRANSPORTER RIBJ"/>
    <property type="match status" value="1"/>
</dbReference>
<evidence type="ECO:0000256" key="1">
    <source>
        <dbReference type="ARBA" id="ARBA00004141"/>
    </source>
</evidence>
<gene>
    <name evidence="9" type="ORF">A3770_07p49430</name>
</gene>